<dbReference type="EMBL" id="FPIW01000004">
    <property type="protein sequence ID" value="SFW21513.1"/>
    <property type="molecule type" value="Genomic_DNA"/>
</dbReference>
<feature type="active site" description="Proton donor/acceptor" evidence="1">
    <location>
        <position position="90"/>
    </location>
</feature>
<dbReference type="InterPro" id="IPR029033">
    <property type="entry name" value="His_PPase_superfam"/>
</dbReference>
<dbReference type="InterPro" id="IPR013078">
    <property type="entry name" value="His_Pase_superF_clade-1"/>
</dbReference>
<dbReference type="GO" id="GO:0016791">
    <property type="term" value="F:phosphatase activity"/>
    <property type="evidence" value="ECO:0007669"/>
    <property type="project" value="TreeGrafter"/>
</dbReference>
<dbReference type="RefSeq" id="WP_072311227.1">
    <property type="nucleotide sequence ID" value="NZ_FPIW01000004.1"/>
</dbReference>
<dbReference type="Proteomes" id="UP000182680">
    <property type="component" value="Unassembled WGS sequence"/>
</dbReference>
<dbReference type="PANTHER" id="PTHR48100">
    <property type="entry name" value="BROAD-SPECIFICITY PHOSPHATASE YOR283W-RELATED"/>
    <property type="match status" value="1"/>
</dbReference>
<dbReference type="SMART" id="SM00855">
    <property type="entry name" value="PGAM"/>
    <property type="match status" value="1"/>
</dbReference>
<dbReference type="PIRSF" id="PIRSF000709">
    <property type="entry name" value="6PFK_2-Ptase"/>
    <property type="match status" value="1"/>
</dbReference>
<proteinExistence type="predicted"/>
<reference evidence="4" key="1">
    <citation type="submission" date="2016-11" db="EMBL/GenBank/DDBJ databases">
        <authorList>
            <person name="Jaros S."/>
            <person name="Januszkiewicz K."/>
            <person name="Wedrychowicz H."/>
        </authorList>
    </citation>
    <scope>NUCLEOTIDE SEQUENCE [LARGE SCALE GENOMIC DNA]</scope>
    <source>
        <strain evidence="4">DSM 7057</strain>
    </source>
</reference>
<feature type="binding site" evidence="2">
    <location>
        <position position="61"/>
    </location>
    <ligand>
        <name>substrate</name>
    </ligand>
</feature>
<protein>
    <submittedName>
        <fullName evidence="3">Probable phosphoglycerate mutase</fullName>
    </submittedName>
</protein>
<comment type="caution">
    <text evidence="3">The sequence shown here is derived from an EMBL/GenBank/DDBJ whole genome shotgun (WGS) entry which is preliminary data.</text>
</comment>
<dbReference type="SUPFAM" id="SSF53254">
    <property type="entry name" value="Phosphoglycerate mutase-like"/>
    <property type="match status" value="1"/>
</dbReference>
<evidence type="ECO:0000313" key="3">
    <source>
        <dbReference type="EMBL" id="SFW21513.1"/>
    </source>
</evidence>
<dbReference type="CDD" id="cd07067">
    <property type="entry name" value="HP_PGM_like"/>
    <property type="match status" value="1"/>
</dbReference>
<feature type="binding site" evidence="2">
    <location>
        <begin position="8"/>
        <end position="15"/>
    </location>
    <ligand>
        <name>substrate</name>
    </ligand>
</feature>
<organism evidence="3 4">
    <name type="scientific">Desulfovibrio desulfuricans</name>
    <dbReference type="NCBI Taxonomy" id="876"/>
    <lineage>
        <taxon>Bacteria</taxon>
        <taxon>Pseudomonadati</taxon>
        <taxon>Thermodesulfobacteriota</taxon>
        <taxon>Desulfovibrionia</taxon>
        <taxon>Desulfovibrionales</taxon>
        <taxon>Desulfovibrionaceae</taxon>
        <taxon>Desulfovibrio</taxon>
    </lineage>
</organism>
<name>A0AA94HQS9_DESDE</name>
<dbReference type="GO" id="GO:0005737">
    <property type="term" value="C:cytoplasm"/>
    <property type="evidence" value="ECO:0007669"/>
    <property type="project" value="TreeGrafter"/>
</dbReference>
<dbReference type="Pfam" id="PF00300">
    <property type="entry name" value="His_Phos_1"/>
    <property type="match status" value="1"/>
</dbReference>
<dbReference type="AlphaFoldDB" id="A0AA94HQS9"/>
<evidence type="ECO:0000313" key="4">
    <source>
        <dbReference type="Proteomes" id="UP000182680"/>
    </source>
</evidence>
<evidence type="ECO:0000256" key="2">
    <source>
        <dbReference type="PIRSR" id="PIRSR613078-2"/>
    </source>
</evidence>
<gene>
    <name evidence="3" type="ORF">SAMN02910291_00424</name>
</gene>
<feature type="active site" description="Tele-phosphohistidine intermediate" evidence="1">
    <location>
        <position position="9"/>
    </location>
</feature>
<dbReference type="Gene3D" id="3.40.50.1240">
    <property type="entry name" value="Phosphoglycerate mutase-like"/>
    <property type="match status" value="1"/>
</dbReference>
<accession>A0AA94HQS9</accession>
<dbReference type="PANTHER" id="PTHR48100:SF1">
    <property type="entry name" value="HISTIDINE PHOSPHATASE FAMILY PROTEIN-RELATED"/>
    <property type="match status" value="1"/>
</dbReference>
<evidence type="ECO:0000256" key="1">
    <source>
        <dbReference type="PIRSR" id="PIRSR613078-1"/>
    </source>
</evidence>
<dbReference type="InterPro" id="IPR050275">
    <property type="entry name" value="PGM_Phosphatase"/>
</dbReference>
<sequence>MNGMWLVRHGALPPNPERRIVGNRDIPLSDAGRNQIRRLARDFMPALAGRLAAVVSSDLGRCRETTSILLTGNEWAASPPPVHAEPGLREIDMGQWQGLTRNEIEQRFPGQYAVRGKDFARFRPEGGESFACLQERALEAVQRWRRQYPDGLVLVVAHAGVIRCLLAHYMALPLEEALNIPQEYGCQTFVPEW</sequence>